<dbReference type="GO" id="GO:0003723">
    <property type="term" value="F:RNA binding"/>
    <property type="evidence" value="ECO:0007669"/>
    <property type="project" value="UniProtKB-UniRule"/>
</dbReference>
<dbReference type="Pfam" id="PF05383">
    <property type="entry name" value="La"/>
    <property type="match status" value="1"/>
</dbReference>
<dbReference type="PANTHER" id="PTHR22792">
    <property type="entry name" value="LUPUS LA PROTEIN-RELATED"/>
    <property type="match status" value="1"/>
</dbReference>
<dbReference type="EMBL" id="GEDC01006966">
    <property type="protein sequence ID" value="JAS30332.1"/>
    <property type="molecule type" value="Transcribed_RNA"/>
</dbReference>
<proteinExistence type="inferred from homology"/>
<dbReference type="PROSITE" id="PS51939">
    <property type="entry name" value="XRRM"/>
    <property type="match status" value="1"/>
</dbReference>
<evidence type="ECO:0000256" key="12">
    <source>
        <dbReference type="ARBA" id="ARBA00029640"/>
    </source>
</evidence>
<feature type="compositionally biased region" description="Acidic residues" evidence="14">
    <location>
        <begin position="323"/>
        <end position="336"/>
    </location>
</feature>
<dbReference type="PROSITE" id="PS50961">
    <property type="entry name" value="HTH_LA"/>
    <property type="match status" value="1"/>
</dbReference>
<dbReference type="SMART" id="SM00715">
    <property type="entry name" value="LA"/>
    <property type="match status" value="1"/>
</dbReference>
<evidence type="ECO:0000256" key="1">
    <source>
        <dbReference type="ARBA" id="ARBA00004642"/>
    </source>
</evidence>
<dbReference type="CDD" id="cd07323">
    <property type="entry name" value="LAM"/>
    <property type="match status" value="1"/>
</dbReference>
<protein>
    <recommendedName>
        <fullName evidence="3">La-related protein 7</fullName>
    </recommendedName>
    <alternativeName>
        <fullName evidence="12">La ribonucleoprotein domain family member 7</fullName>
    </alternativeName>
</protein>
<dbReference type="SUPFAM" id="SSF54928">
    <property type="entry name" value="RNA-binding domain, RBD"/>
    <property type="match status" value="1"/>
</dbReference>
<keyword evidence="8" id="KW-0805">Transcription regulation</keyword>
<evidence type="ECO:0000259" key="15">
    <source>
        <dbReference type="PROSITE" id="PS50102"/>
    </source>
</evidence>
<keyword evidence="5" id="KW-0221">Differentiation</keyword>
<dbReference type="SUPFAM" id="SSF46785">
    <property type="entry name" value="Winged helix' DNA-binding domain"/>
    <property type="match status" value="1"/>
</dbReference>
<feature type="region of interest" description="Disordered" evidence="14">
    <location>
        <begin position="211"/>
        <end position="370"/>
    </location>
</feature>
<dbReference type="GO" id="GO:0005654">
    <property type="term" value="C:nucleoplasm"/>
    <property type="evidence" value="ECO:0007669"/>
    <property type="project" value="UniProtKB-SubCell"/>
</dbReference>
<feature type="region of interest" description="Disordered" evidence="14">
    <location>
        <begin position="1"/>
        <end position="22"/>
    </location>
</feature>
<evidence type="ECO:0000256" key="14">
    <source>
        <dbReference type="SAM" id="MobiDB-lite"/>
    </source>
</evidence>
<dbReference type="InterPro" id="IPR036390">
    <property type="entry name" value="WH_DNA-bd_sf"/>
</dbReference>
<feature type="compositionally biased region" description="Polar residues" evidence="14">
    <location>
        <begin position="250"/>
        <end position="260"/>
    </location>
</feature>
<organism evidence="18">
    <name type="scientific">Clastoptera arizonana</name>
    <name type="common">Arizona spittle bug</name>
    <dbReference type="NCBI Taxonomy" id="38151"/>
    <lineage>
        <taxon>Eukaryota</taxon>
        <taxon>Metazoa</taxon>
        <taxon>Ecdysozoa</taxon>
        <taxon>Arthropoda</taxon>
        <taxon>Hexapoda</taxon>
        <taxon>Insecta</taxon>
        <taxon>Pterygota</taxon>
        <taxon>Neoptera</taxon>
        <taxon>Paraneoptera</taxon>
        <taxon>Hemiptera</taxon>
        <taxon>Auchenorrhyncha</taxon>
        <taxon>Cercopoidea</taxon>
        <taxon>Clastopteridae</taxon>
        <taxon>Clastoptera</taxon>
    </lineage>
</organism>
<dbReference type="GO" id="GO:1990904">
    <property type="term" value="C:ribonucleoprotein complex"/>
    <property type="evidence" value="ECO:0007669"/>
    <property type="project" value="UniProtKB-UniRule"/>
</dbReference>
<sequence>MGEDRIEATLEPTEAKEVQEDGLPKRKRKKQLYDSIRSLMEFWFSDVNLSKDRFLSQLVSTDPWVDLEIFLRFNKLRTLTQNISDVVKALRKSEFLEVSEDGKKVCRVSPVEQKNDSDACTIYVEQIPPDAEHDWLKSVFSVYGPIDYISLPRFKATQKPKGFAFIEFKTSEIANKAIEAFKAKDCCLSPQMDPDKLVSIATFEKDEYNYNSSNIQSDDTELKSVEEKVKNKSKGETSNSNENKEEIENQQTIMPSNDCTENIELVQDVVKEKKKKKRTSANNEREESEINKGVKRQRISESDNSDSVKMKKKKVKNTITTQMEEDAENNTEEEAKDDSVKEEKDNASGNENCESDGKKKRKRKKKHKKNINPVHFGLQIMPKPEWKRLRNKYLDMQKLKMKQLKNHLRNNKWQQRTPKWHSYHYNENGVDNQKVDVDKSDLGEKKKLEFTPGVIIKAVLDKPVTDVKVIKNQARVHPEVRYVDASEGDQEIYLRVGSAEMTDQVINTNAFPSMQVVKGKEEKQYWEKILKDREEKFTNKIRVNQRGRDKLLKKAEKYQGQHIGFDNVTS</sequence>
<dbReference type="SMART" id="SM00360">
    <property type="entry name" value="RRM"/>
    <property type="match status" value="1"/>
</dbReference>
<accession>A0A1B6DXC7</accession>
<evidence type="ECO:0000256" key="13">
    <source>
        <dbReference type="PROSITE-ProRule" id="PRU00332"/>
    </source>
</evidence>
<feature type="compositionally biased region" description="Basic and acidic residues" evidence="14">
    <location>
        <begin position="337"/>
        <end position="346"/>
    </location>
</feature>
<evidence type="ECO:0000256" key="5">
    <source>
        <dbReference type="ARBA" id="ARBA00022782"/>
    </source>
</evidence>
<keyword evidence="9" id="KW-0804">Transcription</keyword>
<keyword evidence="7 13" id="KW-0694">RNA-binding</keyword>
<dbReference type="InterPro" id="IPR006630">
    <property type="entry name" value="La_HTH"/>
</dbReference>
<feature type="domain" description="RRM" evidence="15">
    <location>
        <begin position="120"/>
        <end position="205"/>
    </location>
</feature>
<dbReference type="Pfam" id="PF00076">
    <property type="entry name" value="RRM_1"/>
    <property type="match status" value="1"/>
</dbReference>
<evidence type="ECO:0000256" key="3">
    <source>
        <dbReference type="ARBA" id="ARBA00015867"/>
    </source>
</evidence>
<evidence type="ECO:0000256" key="10">
    <source>
        <dbReference type="ARBA" id="ARBA00023187"/>
    </source>
</evidence>
<feature type="compositionally biased region" description="Basic and acidic residues" evidence="14">
    <location>
        <begin position="220"/>
        <end position="235"/>
    </location>
</feature>
<dbReference type="PRINTS" id="PR00302">
    <property type="entry name" value="LUPUSLA"/>
</dbReference>
<dbReference type="GO" id="GO:0006397">
    <property type="term" value="P:mRNA processing"/>
    <property type="evidence" value="ECO:0007669"/>
    <property type="project" value="UniProtKB-KW"/>
</dbReference>
<evidence type="ECO:0000256" key="7">
    <source>
        <dbReference type="ARBA" id="ARBA00022884"/>
    </source>
</evidence>
<dbReference type="InterPro" id="IPR034887">
    <property type="entry name" value="LARP7_RRM1"/>
</dbReference>
<feature type="domain" description="HTH La-type RNA-binding" evidence="16">
    <location>
        <begin position="26"/>
        <end position="115"/>
    </location>
</feature>
<dbReference type="GO" id="GO:0008380">
    <property type="term" value="P:RNA splicing"/>
    <property type="evidence" value="ECO:0007669"/>
    <property type="project" value="UniProtKB-KW"/>
</dbReference>
<keyword evidence="10" id="KW-0508">mRNA splicing</keyword>
<dbReference type="AlphaFoldDB" id="A0A1B6DXC7"/>
<keyword evidence="6" id="KW-0744">Spermatogenesis</keyword>
<dbReference type="Pfam" id="PF08777">
    <property type="entry name" value="RRM_3"/>
    <property type="match status" value="1"/>
</dbReference>
<comment type="subcellular location">
    <subcellularLocation>
        <location evidence="1">Nucleus</location>
        <location evidence="1">Nucleoplasm</location>
    </subcellularLocation>
</comment>
<evidence type="ECO:0000256" key="9">
    <source>
        <dbReference type="ARBA" id="ARBA00023163"/>
    </source>
</evidence>
<dbReference type="InterPro" id="IPR014886">
    <property type="entry name" value="La_xRRM"/>
</dbReference>
<dbReference type="InterPro" id="IPR000504">
    <property type="entry name" value="RRM_dom"/>
</dbReference>
<dbReference type="CDD" id="cd12290">
    <property type="entry name" value="RRM1_LARP7"/>
    <property type="match status" value="1"/>
</dbReference>
<dbReference type="GO" id="GO:0007283">
    <property type="term" value="P:spermatogenesis"/>
    <property type="evidence" value="ECO:0007669"/>
    <property type="project" value="UniProtKB-KW"/>
</dbReference>
<dbReference type="Gene3D" id="1.10.10.10">
    <property type="entry name" value="Winged helix-like DNA-binding domain superfamily/Winged helix DNA-binding domain"/>
    <property type="match status" value="1"/>
</dbReference>
<dbReference type="InterPro" id="IPR012677">
    <property type="entry name" value="Nucleotide-bd_a/b_plait_sf"/>
</dbReference>
<dbReference type="InterPro" id="IPR002344">
    <property type="entry name" value="Lupus_La"/>
</dbReference>
<evidence type="ECO:0000256" key="8">
    <source>
        <dbReference type="ARBA" id="ARBA00023015"/>
    </source>
</evidence>
<keyword evidence="11" id="KW-0539">Nucleus</keyword>
<evidence type="ECO:0000256" key="11">
    <source>
        <dbReference type="ARBA" id="ARBA00023242"/>
    </source>
</evidence>
<evidence type="ECO:0000256" key="6">
    <source>
        <dbReference type="ARBA" id="ARBA00022871"/>
    </source>
</evidence>
<feature type="compositionally biased region" description="Basic residues" evidence="14">
    <location>
        <begin position="358"/>
        <end position="370"/>
    </location>
</feature>
<evidence type="ECO:0000256" key="2">
    <source>
        <dbReference type="ARBA" id="ARBA00008680"/>
    </source>
</evidence>
<evidence type="ECO:0000313" key="18">
    <source>
        <dbReference type="EMBL" id="JAS30332.1"/>
    </source>
</evidence>
<dbReference type="Gene3D" id="3.30.70.330">
    <property type="match status" value="2"/>
</dbReference>
<evidence type="ECO:0000259" key="17">
    <source>
        <dbReference type="PROSITE" id="PS51939"/>
    </source>
</evidence>
<feature type="compositionally biased region" description="Basic and acidic residues" evidence="14">
    <location>
        <begin position="283"/>
        <end position="309"/>
    </location>
</feature>
<reference evidence="18" key="1">
    <citation type="submission" date="2015-12" db="EMBL/GenBank/DDBJ databases">
        <title>De novo transcriptome assembly of four potential Pierce s Disease insect vectors from Arizona vineyards.</title>
        <authorList>
            <person name="Tassone E.E."/>
        </authorList>
    </citation>
    <scope>NUCLEOTIDE SEQUENCE</scope>
</reference>
<comment type="similarity">
    <text evidence="2">Belongs to the LARP7 family.</text>
</comment>
<dbReference type="PROSITE" id="PS50102">
    <property type="entry name" value="RRM"/>
    <property type="match status" value="1"/>
</dbReference>
<feature type="domain" description="XRRM" evidence="17">
    <location>
        <begin position="449"/>
        <end position="557"/>
    </location>
</feature>
<evidence type="ECO:0000256" key="4">
    <source>
        <dbReference type="ARBA" id="ARBA00022664"/>
    </source>
</evidence>
<gene>
    <name evidence="18" type="ORF">g.11489</name>
</gene>
<evidence type="ECO:0000259" key="16">
    <source>
        <dbReference type="PROSITE" id="PS50961"/>
    </source>
</evidence>
<dbReference type="InterPro" id="IPR035979">
    <property type="entry name" value="RBD_domain_sf"/>
</dbReference>
<dbReference type="InterPro" id="IPR036388">
    <property type="entry name" value="WH-like_DNA-bd_sf"/>
</dbReference>
<name>A0A1B6DXC7_9HEMI</name>
<dbReference type="PANTHER" id="PTHR22792:SF62">
    <property type="entry name" value="LA-RELATED PROTEIN 7"/>
    <property type="match status" value="1"/>
</dbReference>
<dbReference type="InterPro" id="IPR045180">
    <property type="entry name" value="La_dom_prot"/>
</dbReference>
<keyword evidence="4" id="KW-0507">mRNA processing</keyword>
<dbReference type="GO" id="GO:0030154">
    <property type="term" value="P:cell differentiation"/>
    <property type="evidence" value="ECO:0007669"/>
    <property type="project" value="UniProtKB-KW"/>
</dbReference>